<evidence type="ECO:0000256" key="3">
    <source>
        <dbReference type="ARBA" id="ARBA00022989"/>
    </source>
</evidence>
<reference evidence="8" key="1">
    <citation type="journal article" date="2023" name="Commun. Biol.">
        <title>Genome analysis of Parmales, the sister group of diatoms, reveals the evolutionary specialization of diatoms from phago-mixotrophs to photoautotrophs.</title>
        <authorList>
            <person name="Ban H."/>
            <person name="Sato S."/>
            <person name="Yoshikawa S."/>
            <person name="Yamada K."/>
            <person name="Nakamura Y."/>
            <person name="Ichinomiya M."/>
            <person name="Sato N."/>
            <person name="Blanc-Mathieu R."/>
            <person name="Endo H."/>
            <person name="Kuwata A."/>
            <person name="Ogata H."/>
        </authorList>
    </citation>
    <scope>NUCLEOTIDE SEQUENCE [LARGE SCALE GENOMIC DNA]</scope>
    <source>
        <strain evidence="8">NIES 3700</strain>
    </source>
</reference>
<feature type="region of interest" description="Disordered" evidence="5">
    <location>
        <begin position="1"/>
        <end position="82"/>
    </location>
</feature>
<dbReference type="InterPro" id="IPR023271">
    <property type="entry name" value="Aquaporin-like"/>
</dbReference>
<evidence type="ECO:0000313" key="7">
    <source>
        <dbReference type="EMBL" id="GMH99070.1"/>
    </source>
</evidence>
<dbReference type="Gene3D" id="1.20.1080.10">
    <property type="entry name" value="Glycerol uptake facilitator protein"/>
    <property type="match status" value="1"/>
</dbReference>
<feature type="compositionally biased region" description="Polar residues" evidence="5">
    <location>
        <begin position="1"/>
        <end position="17"/>
    </location>
</feature>
<evidence type="ECO:0000313" key="8">
    <source>
        <dbReference type="Proteomes" id="UP001165122"/>
    </source>
</evidence>
<proteinExistence type="predicted"/>
<evidence type="ECO:0000256" key="2">
    <source>
        <dbReference type="ARBA" id="ARBA00022692"/>
    </source>
</evidence>
<evidence type="ECO:0000256" key="4">
    <source>
        <dbReference type="ARBA" id="ARBA00023136"/>
    </source>
</evidence>
<keyword evidence="2 6" id="KW-0812">Transmembrane</keyword>
<feature type="transmembrane region" description="Helical" evidence="6">
    <location>
        <begin position="267"/>
        <end position="288"/>
    </location>
</feature>
<feature type="transmembrane region" description="Helical" evidence="6">
    <location>
        <begin position="110"/>
        <end position="132"/>
    </location>
</feature>
<evidence type="ECO:0000256" key="1">
    <source>
        <dbReference type="ARBA" id="ARBA00004141"/>
    </source>
</evidence>
<organism evidence="7 8">
    <name type="scientific">Triparma laevis f. longispina</name>
    <dbReference type="NCBI Taxonomy" id="1714387"/>
    <lineage>
        <taxon>Eukaryota</taxon>
        <taxon>Sar</taxon>
        <taxon>Stramenopiles</taxon>
        <taxon>Ochrophyta</taxon>
        <taxon>Bolidophyceae</taxon>
        <taxon>Parmales</taxon>
        <taxon>Triparmaceae</taxon>
        <taxon>Triparma</taxon>
    </lineage>
</organism>
<dbReference type="Proteomes" id="UP001165122">
    <property type="component" value="Unassembled WGS sequence"/>
</dbReference>
<protein>
    <submittedName>
        <fullName evidence="7">Uncharacterized protein</fullName>
    </submittedName>
</protein>
<dbReference type="EMBL" id="BRXW01000003">
    <property type="protein sequence ID" value="GMH99070.1"/>
    <property type="molecule type" value="Genomic_DNA"/>
</dbReference>
<feature type="transmembrane region" description="Helical" evidence="6">
    <location>
        <begin position="228"/>
        <end position="246"/>
    </location>
</feature>
<keyword evidence="3 6" id="KW-1133">Transmembrane helix</keyword>
<comment type="subcellular location">
    <subcellularLocation>
        <location evidence="1">Membrane</location>
        <topology evidence="1">Multi-pass membrane protein</topology>
    </subcellularLocation>
</comment>
<dbReference type="SUPFAM" id="SSF81338">
    <property type="entry name" value="Aquaporin-like"/>
    <property type="match status" value="1"/>
</dbReference>
<dbReference type="AlphaFoldDB" id="A0A9W7C6T2"/>
<accession>A0A9W7C6T2</accession>
<sequence>MANTRGSTRGKSLSRGRSPSPAKPRSKKGRAAAAKALPIPAQSSPKTSSTPLRSPSRSKSITTKKSISTKKSTTKKSTAPERKVVDIKKKKAVVGVGDDEQMEPLFSPQIFFFELCSCFMLFFSFPIPGMLFPGQTYHQWAFHFLIVVTNDQLFGGLLSPAVTLCMHLLPSPYGNSKFMTFTRMNSIISAHLLTAVTVYNFSSLIYPSELIFGPSCNSSVNACFMNEVLLSAGLTAWCSLPPLMLFPEGLKKYVASGWLALGVRVMINLDNGLSGASMNALVAGAYWFGGGGGDLGCGGEWEWVKVYVLGAIIGAVLGTAFAGIVKGGLRSVGGGKAKVE</sequence>
<evidence type="ECO:0000256" key="6">
    <source>
        <dbReference type="SAM" id="Phobius"/>
    </source>
</evidence>
<name>A0A9W7C6T2_9STRA</name>
<feature type="transmembrane region" description="Helical" evidence="6">
    <location>
        <begin position="152"/>
        <end position="169"/>
    </location>
</feature>
<keyword evidence="8" id="KW-1185">Reference proteome</keyword>
<comment type="caution">
    <text evidence="7">The sequence shown here is derived from an EMBL/GenBank/DDBJ whole genome shotgun (WGS) entry which is preliminary data.</text>
</comment>
<feature type="transmembrane region" description="Helical" evidence="6">
    <location>
        <begin position="190"/>
        <end position="208"/>
    </location>
</feature>
<feature type="transmembrane region" description="Helical" evidence="6">
    <location>
        <begin position="308"/>
        <end position="329"/>
    </location>
</feature>
<gene>
    <name evidence="7" type="ORF">TrLO_g3617</name>
</gene>
<dbReference type="GO" id="GO:0016020">
    <property type="term" value="C:membrane"/>
    <property type="evidence" value="ECO:0007669"/>
    <property type="project" value="UniProtKB-SubCell"/>
</dbReference>
<feature type="compositionally biased region" description="Low complexity" evidence="5">
    <location>
        <begin position="31"/>
        <end position="77"/>
    </location>
</feature>
<evidence type="ECO:0000256" key="5">
    <source>
        <dbReference type="SAM" id="MobiDB-lite"/>
    </source>
</evidence>
<keyword evidence="4 6" id="KW-0472">Membrane</keyword>